<keyword evidence="3" id="KW-1003">Cell membrane</keyword>
<evidence type="ECO:0000256" key="6">
    <source>
        <dbReference type="ARBA" id="ARBA00022989"/>
    </source>
</evidence>
<feature type="domain" description="MotA/TolQ/ExbB proton channel" evidence="10">
    <location>
        <begin position="70"/>
        <end position="190"/>
    </location>
</feature>
<evidence type="ECO:0000256" key="5">
    <source>
        <dbReference type="ARBA" id="ARBA00022927"/>
    </source>
</evidence>
<evidence type="ECO:0000256" key="2">
    <source>
        <dbReference type="ARBA" id="ARBA00022448"/>
    </source>
</evidence>
<dbReference type="Proteomes" id="UP001600165">
    <property type="component" value="Unassembled WGS sequence"/>
</dbReference>
<accession>A0ABW6IFE0</accession>
<feature type="transmembrane region" description="Helical" evidence="9">
    <location>
        <begin position="115"/>
        <end position="138"/>
    </location>
</feature>
<dbReference type="RefSeq" id="WP_377965047.1">
    <property type="nucleotide sequence ID" value="NZ_JBHZOL010000074.1"/>
</dbReference>
<comment type="similarity">
    <text evidence="8">Belongs to the exbB/tolQ family.</text>
</comment>
<evidence type="ECO:0000313" key="11">
    <source>
        <dbReference type="EMBL" id="MFE4106871.1"/>
    </source>
</evidence>
<evidence type="ECO:0000256" key="8">
    <source>
        <dbReference type="RuleBase" id="RU004057"/>
    </source>
</evidence>
<comment type="subcellular location">
    <subcellularLocation>
        <location evidence="1">Cell membrane</location>
        <topology evidence="1">Multi-pass membrane protein</topology>
    </subcellularLocation>
    <subcellularLocation>
        <location evidence="8">Membrane</location>
        <topology evidence="8">Multi-pass membrane protein</topology>
    </subcellularLocation>
</comment>
<protein>
    <submittedName>
        <fullName evidence="11">MotA/TolQ/ExbB proton channel family protein</fullName>
    </submittedName>
</protein>
<keyword evidence="5 8" id="KW-0653">Protein transport</keyword>
<feature type="transmembrane region" description="Helical" evidence="9">
    <location>
        <begin position="158"/>
        <end position="178"/>
    </location>
</feature>
<keyword evidence="2 8" id="KW-0813">Transport</keyword>
<proteinExistence type="inferred from homology"/>
<keyword evidence="7 9" id="KW-0472">Membrane</keyword>
<organism evidence="11 12">
    <name type="scientific">Almyronema epifaneia S1</name>
    <dbReference type="NCBI Taxonomy" id="2991925"/>
    <lineage>
        <taxon>Bacteria</taxon>
        <taxon>Bacillati</taxon>
        <taxon>Cyanobacteriota</taxon>
        <taxon>Cyanophyceae</taxon>
        <taxon>Nodosilineales</taxon>
        <taxon>Nodosilineaceae</taxon>
        <taxon>Almyronema</taxon>
        <taxon>Almyronema epifaneia</taxon>
    </lineage>
</organism>
<dbReference type="InterPro" id="IPR050790">
    <property type="entry name" value="ExbB/TolQ_transport"/>
</dbReference>
<sequence length="217" mass="23955">MSLSELFVAGGIVMVPLLLFSIAAIALIVERSIFWLRVNRRQRRVVKDILQTYRHAPIDVFAKLKQNLDLPLARIFLEALELEGASPNQFRLALESATQAELPLLKRFNTVFQSIIAVSPLLGLLGTILGLIRSFAAIQIGEIGENAALVTGGISEALVSTAAGLGVAILTLLFANLFRGLYRRQVALLQEYGSQLEILYEWHYEALKQGNAAYARH</sequence>
<keyword evidence="12" id="KW-1185">Reference proteome</keyword>
<evidence type="ECO:0000256" key="7">
    <source>
        <dbReference type="ARBA" id="ARBA00023136"/>
    </source>
</evidence>
<comment type="caution">
    <text evidence="11">The sequence shown here is derived from an EMBL/GenBank/DDBJ whole genome shotgun (WGS) entry which is preliminary data.</text>
</comment>
<keyword evidence="4 9" id="KW-0812">Transmembrane</keyword>
<gene>
    <name evidence="11" type="ORF">ACFVKH_11320</name>
</gene>
<evidence type="ECO:0000256" key="3">
    <source>
        <dbReference type="ARBA" id="ARBA00022475"/>
    </source>
</evidence>
<dbReference type="Pfam" id="PF01618">
    <property type="entry name" value="MotA_ExbB"/>
    <property type="match status" value="1"/>
</dbReference>
<reference evidence="11 12" key="1">
    <citation type="submission" date="2024-10" db="EMBL/GenBank/DDBJ databases">
        <authorList>
            <person name="Ratan Roy A."/>
            <person name="Morales Sandoval P.H."/>
            <person name="De Los Santos Villalobos S."/>
            <person name="Chakraborty S."/>
            <person name="Mukherjee J."/>
        </authorList>
    </citation>
    <scope>NUCLEOTIDE SEQUENCE [LARGE SCALE GENOMIC DNA]</scope>
    <source>
        <strain evidence="11 12">S1</strain>
    </source>
</reference>
<dbReference type="PANTHER" id="PTHR30625">
    <property type="entry name" value="PROTEIN TOLQ"/>
    <property type="match status" value="1"/>
</dbReference>
<keyword evidence="6 9" id="KW-1133">Transmembrane helix</keyword>
<evidence type="ECO:0000313" key="12">
    <source>
        <dbReference type="Proteomes" id="UP001600165"/>
    </source>
</evidence>
<evidence type="ECO:0000256" key="4">
    <source>
        <dbReference type="ARBA" id="ARBA00022692"/>
    </source>
</evidence>
<feature type="transmembrane region" description="Helical" evidence="9">
    <location>
        <begin position="6"/>
        <end position="29"/>
    </location>
</feature>
<name>A0ABW6IFE0_9CYAN</name>
<dbReference type="InterPro" id="IPR002898">
    <property type="entry name" value="MotA_ExbB_proton_chnl"/>
</dbReference>
<evidence type="ECO:0000256" key="9">
    <source>
        <dbReference type="SAM" id="Phobius"/>
    </source>
</evidence>
<dbReference type="EMBL" id="JBHZOL010000074">
    <property type="protein sequence ID" value="MFE4106871.1"/>
    <property type="molecule type" value="Genomic_DNA"/>
</dbReference>
<dbReference type="PANTHER" id="PTHR30625:SF15">
    <property type="entry name" value="BIOPOLYMER TRANSPORT PROTEIN EXBB"/>
    <property type="match status" value="1"/>
</dbReference>
<evidence type="ECO:0000256" key="1">
    <source>
        <dbReference type="ARBA" id="ARBA00004651"/>
    </source>
</evidence>
<evidence type="ECO:0000259" key="10">
    <source>
        <dbReference type="Pfam" id="PF01618"/>
    </source>
</evidence>